<dbReference type="EMBL" id="CAMGYJ010000009">
    <property type="protein sequence ID" value="CAI0541501.1"/>
    <property type="molecule type" value="Genomic_DNA"/>
</dbReference>
<comment type="caution">
    <text evidence="1">The sequence shown here is derived from an EMBL/GenBank/DDBJ whole genome shotgun (WGS) entry which is preliminary data.</text>
</comment>
<keyword evidence="2" id="KW-1185">Reference proteome</keyword>
<proteinExistence type="predicted"/>
<name>A0AAV0Q9L1_9ROSI</name>
<organism evidence="1 2">
    <name type="scientific">Linum tenue</name>
    <dbReference type="NCBI Taxonomy" id="586396"/>
    <lineage>
        <taxon>Eukaryota</taxon>
        <taxon>Viridiplantae</taxon>
        <taxon>Streptophyta</taxon>
        <taxon>Embryophyta</taxon>
        <taxon>Tracheophyta</taxon>
        <taxon>Spermatophyta</taxon>
        <taxon>Magnoliopsida</taxon>
        <taxon>eudicotyledons</taxon>
        <taxon>Gunneridae</taxon>
        <taxon>Pentapetalae</taxon>
        <taxon>rosids</taxon>
        <taxon>fabids</taxon>
        <taxon>Malpighiales</taxon>
        <taxon>Linaceae</taxon>
        <taxon>Linum</taxon>
    </lineage>
</organism>
<gene>
    <name evidence="1" type="ORF">LITE_LOCUS42133</name>
</gene>
<protein>
    <submittedName>
        <fullName evidence="1">Uncharacterized protein</fullName>
    </submittedName>
</protein>
<dbReference type="Proteomes" id="UP001154282">
    <property type="component" value="Unassembled WGS sequence"/>
</dbReference>
<reference evidence="1" key="1">
    <citation type="submission" date="2022-08" db="EMBL/GenBank/DDBJ databases">
        <authorList>
            <person name="Gutierrez-Valencia J."/>
        </authorList>
    </citation>
    <scope>NUCLEOTIDE SEQUENCE</scope>
</reference>
<sequence length="43" mass="4806">TYLYSYVDAEVDDGVWNVHVSVSVFYSEFRVSGMHSIGGNGFD</sequence>
<evidence type="ECO:0000313" key="2">
    <source>
        <dbReference type="Proteomes" id="UP001154282"/>
    </source>
</evidence>
<evidence type="ECO:0000313" key="1">
    <source>
        <dbReference type="EMBL" id="CAI0541501.1"/>
    </source>
</evidence>
<feature type="non-terminal residue" evidence="1">
    <location>
        <position position="1"/>
    </location>
</feature>
<dbReference type="AlphaFoldDB" id="A0AAV0Q9L1"/>
<accession>A0AAV0Q9L1</accession>